<keyword evidence="6" id="KW-1185">Reference proteome</keyword>
<dbReference type="Proteomes" id="UP000473826">
    <property type="component" value="Unassembled WGS sequence"/>
</dbReference>
<protein>
    <recommendedName>
        <fullName evidence="7">Glycosyl transferase family 1 domain-containing protein</fullName>
    </recommendedName>
</protein>
<evidence type="ECO:0000259" key="4">
    <source>
        <dbReference type="Pfam" id="PF13439"/>
    </source>
</evidence>
<evidence type="ECO:0008006" key="7">
    <source>
        <dbReference type="Google" id="ProtNLM"/>
    </source>
</evidence>
<keyword evidence="1" id="KW-0808">Transferase</keyword>
<feature type="domain" description="Glycosyl transferase family 1" evidence="3">
    <location>
        <begin position="267"/>
        <end position="398"/>
    </location>
</feature>
<dbReference type="SUPFAM" id="SSF53756">
    <property type="entry name" value="UDP-Glycosyltransferase/glycogen phosphorylase"/>
    <property type="match status" value="1"/>
</dbReference>
<dbReference type="CDD" id="cd03814">
    <property type="entry name" value="GT4-like"/>
    <property type="match status" value="1"/>
</dbReference>
<feature type="domain" description="Glycosyltransferase subfamily 4-like N-terminal" evidence="4">
    <location>
        <begin position="35"/>
        <end position="216"/>
    </location>
</feature>
<evidence type="ECO:0000313" key="6">
    <source>
        <dbReference type="Proteomes" id="UP000473826"/>
    </source>
</evidence>
<evidence type="ECO:0000256" key="2">
    <source>
        <dbReference type="SAM" id="MobiDB-lite"/>
    </source>
</evidence>
<feature type="region of interest" description="Disordered" evidence="2">
    <location>
        <begin position="489"/>
        <end position="508"/>
    </location>
</feature>
<dbReference type="OrthoDB" id="443318at2759"/>
<dbReference type="GO" id="GO:0016757">
    <property type="term" value="F:glycosyltransferase activity"/>
    <property type="evidence" value="ECO:0007669"/>
    <property type="project" value="UniProtKB-KW"/>
</dbReference>
<evidence type="ECO:0000313" key="5">
    <source>
        <dbReference type="EMBL" id="TXT10662.1"/>
    </source>
</evidence>
<accession>A0A7D8Z9W8</accession>
<dbReference type="PANTHER" id="PTHR45947:SF3">
    <property type="entry name" value="SULFOQUINOVOSYL TRANSFERASE SQD2"/>
    <property type="match status" value="1"/>
</dbReference>
<comment type="caution">
    <text evidence="5">The sequence shown here is derived from an EMBL/GenBank/DDBJ whole genome shotgun (WGS) entry which is preliminary data.</text>
</comment>
<dbReference type="Gene3D" id="3.40.50.2000">
    <property type="entry name" value="Glycogen Phosphorylase B"/>
    <property type="match status" value="2"/>
</dbReference>
<reference evidence="5 6" key="1">
    <citation type="journal article" date="2019" name="PLoS Genet.">
        <title>Convergent evolution of linked mating-type loci in basidiomycete fungi.</title>
        <authorList>
            <person name="Sun S."/>
            <person name="Coelho M.A."/>
            <person name="Heitman J."/>
            <person name="Nowrousian M."/>
        </authorList>
    </citation>
    <scope>NUCLEOTIDE SEQUENCE [LARGE SCALE GENOMIC DNA]</scope>
    <source>
        <strain evidence="5 6">CBS 4282</strain>
    </source>
</reference>
<proteinExistence type="predicted"/>
<dbReference type="EMBL" id="QKWK01000005">
    <property type="protein sequence ID" value="TXT10662.1"/>
    <property type="molecule type" value="Genomic_DNA"/>
</dbReference>
<dbReference type="InterPro" id="IPR050194">
    <property type="entry name" value="Glycosyltransferase_grp1"/>
</dbReference>
<dbReference type="PANTHER" id="PTHR45947">
    <property type="entry name" value="SULFOQUINOVOSYL TRANSFERASE SQD2"/>
    <property type="match status" value="1"/>
</dbReference>
<name>A0A7D8Z9W8_VANHU</name>
<keyword evidence="1" id="KW-0328">Glycosyltransferase</keyword>
<dbReference type="InterPro" id="IPR001296">
    <property type="entry name" value="Glyco_trans_1"/>
</dbReference>
<dbReference type="Pfam" id="PF13439">
    <property type="entry name" value="Glyco_transf_4"/>
    <property type="match status" value="1"/>
</dbReference>
<dbReference type="AlphaFoldDB" id="A0A7D8Z9W8"/>
<evidence type="ECO:0000259" key="3">
    <source>
        <dbReference type="Pfam" id="PF00534"/>
    </source>
</evidence>
<dbReference type="Pfam" id="PF00534">
    <property type="entry name" value="Glycos_transf_1"/>
    <property type="match status" value="1"/>
</dbReference>
<evidence type="ECO:0000256" key="1">
    <source>
        <dbReference type="ARBA" id="ARBA00022676"/>
    </source>
</evidence>
<dbReference type="InterPro" id="IPR028098">
    <property type="entry name" value="Glyco_trans_4-like_N"/>
</dbReference>
<organism evidence="5 6">
    <name type="scientific">Vanrija humicola</name>
    <name type="common">Yeast</name>
    <name type="synonym">Cryptococcus humicola</name>
    <dbReference type="NCBI Taxonomy" id="5417"/>
    <lineage>
        <taxon>Eukaryota</taxon>
        <taxon>Fungi</taxon>
        <taxon>Dikarya</taxon>
        <taxon>Basidiomycota</taxon>
        <taxon>Agaricomycotina</taxon>
        <taxon>Tremellomycetes</taxon>
        <taxon>Trichosporonales</taxon>
        <taxon>Trichosporonaceae</taxon>
        <taxon>Vanrija</taxon>
    </lineage>
</organism>
<sequence>MTAGQRDAREAWLSEARGRKGLRIVIVTENFLPKVDGVTRTLARLLEHLEREGHSCMLLGPETSMSHYASHPLVGTAGVPLVVYPGLKLNFLRPKFMRVIQDFQPDVIHFVDPIWLGAQTLMAMELGWAGEDWVGEGGPAIGTGISGAVVASYHTNLATYATLFGMSWLEPIMWRFQSWLYSKTLLTLCPSPSTKHMLESQGFKDVRLWPRGVDLSQFGPSKRSAEMRALWGVGEAPGRVTVMEKGLPLTPPASPIVVAAGAGPLPTRIVLLYVGRVSWEKNLILLLKAYGRLSHHLPAGFPIPKLVFVGDGPARSELESICAESGYDATFMGHRQGEELAACYASADVFAFPSFTETFGQVVLEALASGLPVIGLDAEGTRDLVQHDETGLLLPLPSDAVVKQNLSRTWPTICRNTNHPLFSTCADNYAALLAKAATQHTLRTAMSARACTEGIKGFTWWDAMERCVDGYRESMRIARAARQVNITIPDRESDSEAAAPVPTSSSPRISRVNRALSNRLANRLSPAELAPGTRVEVLAARPRRRRVASLLGAKSDTAETLWHLKTVAKALLAAMVLWVIWTHHLASKGRELDWQEVFYMPSQAVTA</sequence>
<gene>
    <name evidence="5" type="ORF">VHUM_02167</name>
</gene>